<keyword evidence="6 7" id="KW-0472">Membrane</keyword>
<feature type="transmembrane region" description="Helical" evidence="7">
    <location>
        <begin position="250"/>
        <end position="270"/>
    </location>
</feature>
<name>A0A2A7U2N3_EDWTA</name>
<dbReference type="Proteomes" id="UP000219788">
    <property type="component" value="Unassembled WGS sequence"/>
</dbReference>
<reference evidence="9" key="1">
    <citation type="submission" date="2017-09" db="EMBL/GenBank/DDBJ databases">
        <title>FDA dAtabase for Regulatory Grade micrObial Sequences (FDA-ARGOS): Supporting development and validation of Infectious Disease Dx tests.</title>
        <authorList>
            <person name="Goldberg B."/>
            <person name="Campos J."/>
            <person name="Tallon L."/>
            <person name="Sadzewicz L."/>
            <person name="Ott S."/>
            <person name="Zhao X."/>
            <person name="Nagaraj S."/>
            <person name="Vavikolanu K."/>
            <person name="Aluvathingal J."/>
            <person name="Nadendla S."/>
            <person name="Geyer C."/>
            <person name="Sichtig H."/>
        </authorList>
    </citation>
    <scope>NUCLEOTIDE SEQUENCE [LARGE SCALE GENOMIC DNA]</scope>
    <source>
        <strain evidence="9">FDAARGOS_370</strain>
    </source>
</reference>
<dbReference type="EMBL" id="PDDV01000013">
    <property type="protein sequence ID" value="PEH72672.1"/>
    <property type="molecule type" value="Genomic_DNA"/>
</dbReference>
<dbReference type="STRING" id="636.AAW15_07895"/>
<evidence type="ECO:0000256" key="1">
    <source>
        <dbReference type="ARBA" id="ARBA00004651"/>
    </source>
</evidence>
<feature type="transmembrane region" description="Helical" evidence="7">
    <location>
        <begin position="90"/>
        <end position="113"/>
    </location>
</feature>
<dbReference type="InterPro" id="IPR005614">
    <property type="entry name" value="NrfD-like"/>
</dbReference>
<feature type="transmembrane region" description="Helical" evidence="7">
    <location>
        <begin position="181"/>
        <end position="202"/>
    </location>
</feature>
<proteinExistence type="inferred from homology"/>
<comment type="caution">
    <text evidence="8">The sequence shown here is derived from an EMBL/GenBank/DDBJ whole genome shotgun (WGS) entry which is preliminary data.</text>
</comment>
<keyword evidence="5 7" id="KW-1133">Transmembrane helix</keyword>
<dbReference type="InterPro" id="IPR052049">
    <property type="entry name" value="Electron_transfer_protein"/>
</dbReference>
<dbReference type="AlphaFoldDB" id="A0A2A7U2N3"/>
<feature type="transmembrane region" description="Helical" evidence="7">
    <location>
        <begin position="21"/>
        <end position="39"/>
    </location>
</feature>
<comment type="subcellular location">
    <subcellularLocation>
        <location evidence="1">Cell membrane</location>
        <topology evidence="1">Multi-pass membrane protein</topology>
    </subcellularLocation>
</comment>
<evidence type="ECO:0000256" key="4">
    <source>
        <dbReference type="ARBA" id="ARBA00022692"/>
    </source>
</evidence>
<evidence type="ECO:0000256" key="5">
    <source>
        <dbReference type="ARBA" id="ARBA00022989"/>
    </source>
</evidence>
<evidence type="ECO:0000313" key="9">
    <source>
        <dbReference type="Proteomes" id="UP000219788"/>
    </source>
</evidence>
<feature type="transmembrane region" description="Helical" evidence="7">
    <location>
        <begin position="275"/>
        <end position="296"/>
    </location>
</feature>
<evidence type="ECO:0000256" key="7">
    <source>
        <dbReference type="SAM" id="Phobius"/>
    </source>
</evidence>
<sequence>MISEILVTPQAVAWLPWAVQYFFYIGSAYGAALLLWLALRGGERYSVTLVHSLALVLLSSAIVGPLALTADLHQPGRAWHFFAYLTPGSWMSRGALLLPIFSALAVVTAWLCLRPALLTTTVRGARFWRRLALGPWQISPTALRRCALLTLLSGASIALYTGSEVWVLAARPLWHQWMLPWLWLCSAPLASVGLGLLIAGLLGQRLTAGDGRLLRLTLWISALSSLILLALWLYWPPASVTQVGRHFMRLQAWPTLSLLAMTLLAATWLLRLRWLLAILTLASAAALRWLTLIDVQRVARYDAGIYPYSVPAGSEGWLGIAAMAGLWICLAALLTELIETRSDAAER</sequence>
<dbReference type="RefSeq" id="WP_098143205.1">
    <property type="nucleotide sequence ID" value="NZ_PDDV01000013.1"/>
</dbReference>
<dbReference type="GO" id="GO:0005886">
    <property type="term" value="C:plasma membrane"/>
    <property type="evidence" value="ECO:0007669"/>
    <property type="project" value="UniProtKB-SubCell"/>
</dbReference>
<dbReference type="Pfam" id="PF03916">
    <property type="entry name" value="NrfD"/>
    <property type="match status" value="1"/>
</dbReference>
<feature type="transmembrane region" description="Helical" evidence="7">
    <location>
        <begin position="316"/>
        <end position="338"/>
    </location>
</feature>
<organism evidence="8 9">
    <name type="scientific">Edwardsiella tarda</name>
    <dbReference type="NCBI Taxonomy" id="636"/>
    <lineage>
        <taxon>Bacteria</taxon>
        <taxon>Pseudomonadati</taxon>
        <taxon>Pseudomonadota</taxon>
        <taxon>Gammaproteobacteria</taxon>
        <taxon>Enterobacterales</taxon>
        <taxon>Hafniaceae</taxon>
        <taxon>Edwardsiella</taxon>
    </lineage>
</organism>
<evidence type="ECO:0000256" key="2">
    <source>
        <dbReference type="ARBA" id="ARBA00008929"/>
    </source>
</evidence>
<evidence type="ECO:0000313" key="8">
    <source>
        <dbReference type="EMBL" id="PEH72672.1"/>
    </source>
</evidence>
<keyword evidence="4 7" id="KW-0812">Transmembrane</keyword>
<accession>A0A2A7U2N3</accession>
<gene>
    <name evidence="8" type="ORF">CRM76_12420</name>
</gene>
<evidence type="ECO:0000256" key="3">
    <source>
        <dbReference type="ARBA" id="ARBA00022475"/>
    </source>
</evidence>
<feature type="transmembrane region" description="Helical" evidence="7">
    <location>
        <begin position="146"/>
        <end position="169"/>
    </location>
</feature>
<feature type="transmembrane region" description="Helical" evidence="7">
    <location>
        <begin position="46"/>
        <end position="70"/>
    </location>
</feature>
<dbReference type="OrthoDB" id="9770779at2"/>
<keyword evidence="3" id="KW-1003">Cell membrane</keyword>
<dbReference type="Gene3D" id="1.20.1630.10">
    <property type="entry name" value="Formate dehydrogenase/DMSO reductase domain"/>
    <property type="match status" value="1"/>
</dbReference>
<evidence type="ECO:0000256" key="6">
    <source>
        <dbReference type="ARBA" id="ARBA00023136"/>
    </source>
</evidence>
<protein>
    <submittedName>
        <fullName evidence="8">Tetrathionate reductase</fullName>
    </submittedName>
</protein>
<feature type="transmembrane region" description="Helical" evidence="7">
    <location>
        <begin position="214"/>
        <end position="235"/>
    </location>
</feature>
<dbReference type="PANTHER" id="PTHR34856:SF2">
    <property type="entry name" value="PROTEIN NRFD"/>
    <property type="match status" value="1"/>
</dbReference>
<comment type="similarity">
    <text evidence="2">Belongs to the NrfD family.</text>
</comment>
<dbReference type="PANTHER" id="PTHR34856">
    <property type="entry name" value="PROTEIN NRFD"/>
    <property type="match status" value="1"/>
</dbReference>